<dbReference type="InterPro" id="IPR003615">
    <property type="entry name" value="HNH_nuc"/>
</dbReference>
<keyword evidence="2" id="KW-0378">Hydrolase</keyword>
<evidence type="ECO:0000256" key="1">
    <source>
        <dbReference type="ARBA" id="ARBA00022722"/>
    </source>
</evidence>
<feature type="domain" description="HNH" evidence="6">
    <location>
        <begin position="40"/>
        <end position="88"/>
    </location>
</feature>
<accession>A0A370DA66</accession>
<keyword evidence="1" id="KW-0540">Nuclease</keyword>
<dbReference type="GO" id="GO:0003676">
    <property type="term" value="F:nucleic acid binding"/>
    <property type="evidence" value="ECO:0007669"/>
    <property type="project" value="InterPro"/>
</dbReference>
<dbReference type="GO" id="GO:0016787">
    <property type="term" value="F:hydrolase activity"/>
    <property type="evidence" value="ECO:0007669"/>
    <property type="project" value="UniProtKB-KW"/>
</dbReference>
<gene>
    <name evidence="7" type="ORF">DIZ79_18420</name>
</gene>
<dbReference type="PANTHER" id="PTHR41286">
    <property type="entry name" value="HNH NUCLEASE YAJD-RELATED"/>
    <property type="match status" value="1"/>
</dbReference>
<protein>
    <recommendedName>
        <fullName evidence="4">Putative HNH nuclease YajD</fullName>
    </recommendedName>
</protein>
<sequence length="213" mass="24460">MSSENSSDKLDRIVAQARSAREEREKGYRERALKMYPWVCGRCTREFTRENLRELTVHHRDHNHDNNPLDGSNWELPCLYCHDNEHSRHIDSGYGDTSPDTNKPNTTHNPFADLAAMLKETGVTSRLIRTITLIYPAPSDVSWRGRIGRGFILMGRIQRMSLVDIRPVAWAALLLEIPACIRKERADPIYRCLMAGGLFNHVEDPLIQAPLQR</sequence>
<dbReference type="NCBIfam" id="NF008448">
    <property type="entry name" value="PRK11295.1"/>
    <property type="match status" value="1"/>
</dbReference>
<dbReference type="EMBL" id="QFXD01000326">
    <property type="protein sequence ID" value="RDH81783.1"/>
    <property type="molecule type" value="Genomic_DNA"/>
</dbReference>
<dbReference type="GO" id="GO:0004519">
    <property type="term" value="F:endonuclease activity"/>
    <property type="evidence" value="ECO:0007669"/>
    <property type="project" value="InterPro"/>
</dbReference>
<proteinExistence type="inferred from homology"/>
<dbReference type="CDD" id="cd00085">
    <property type="entry name" value="HNHc"/>
    <property type="match status" value="1"/>
</dbReference>
<evidence type="ECO:0000256" key="4">
    <source>
        <dbReference type="ARBA" id="ARBA00040194"/>
    </source>
</evidence>
<evidence type="ECO:0000313" key="7">
    <source>
        <dbReference type="EMBL" id="RDH81783.1"/>
    </source>
</evidence>
<dbReference type="Pfam" id="PF01844">
    <property type="entry name" value="HNH"/>
    <property type="match status" value="1"/>
</dbReference>
<dbReference type="Proteomes" id="UP000255508">
    <property type="component" value="Unassembled WGS sequence"/>
</dbReference>
<dbReference type="AlphaFoldDB" id="A0A370DA66"/>
<evidence type="ECO:0000256" key="5">
    <source>
        <dbReference type="SAM" id="MobiDB-lite"/>
    </source>
</evidence>
<reference evidence="7 8" key="1">
    <citation type="journal article" date="2018" name="ISME J.">
        <title>Endosymbiont genomes yield clues of tubeworm success.</title>
        <authorList>
            <person name="Li Y."/>
            <person name="Liles M.R."/>
            <person name="Halanych K.M."/>
        </authorList>
    </citation>
    <scope>NUCLEOTIDE SEQUENCE [LARGE SCALE GENOMIC DNA]</scope>
    <source>
        <strain evidence="7">A1422</strain>
    </source>
</reference>
<feature type="compositionally biased region" description="Basic and acidic residues" evidence="5">
    <location>
        <begin position="1"/>
        <end position="12"/>
    </location>
</feature>
<name>A0A370DA66_9GAMM</name>
<evidence type="ECO:0000256" key="2">
    <source>
        <dbReference type="ARBA" id="ARBA00022801"/>
    </source>
</evidence>
<dbReference type="PANTHER" id="PTHR41286:SF1">
    <property type="entry name" value="HNH NUCLEASE YAJD-RELATED"/>
    <property type="match status" value="1"/>
</dbReference>
<organism evidence="7 8">
    <name type="scientific">endosymbiont of Lamellibrachia luymesi</name>
    <dbReference type="NCBI Taxonomy" id="2200907"/>
    <lineage>
        <taxon>Bacteria</taxon>
        <taxon>Pseudomonadati</taxon>
        <taxon>Pseudomonadota</taxon>
        <taxon>Gammaproteobacteria</taxon>
        <taxon>sulfur-oxidizing symbionts</taxon>
    </lineage>
</organism>
<dbReference type="GO" id="GO:0008270">
    <property type="term" value="F:zinc ion binding"/>
    <property type="evidence" value="ECO:0007669"/>
    <property type="project" value="InterPro"/>
</dbReference>
<comment type="similarity">
    <text evidence="3">Belongs to the HNH nuclease family.</text>
</comment>
<dbReference type="GO" id="GO:0005829">
    <property type="term" value="C:cytosol"/>
    <property type="evidence" value="ECO:0007669"/>
    <property type="project" value="TreeGrafter"/>
</dbReference>
<evidence type="ECO:0000256" key="3">
    <source>
        <dbReference type="ARBA" id="ARBA00038412"/>
    </source>
</evidence>
<evidence type="ECO:0000259" key="6">
    <source>
        <dbReference type="Pfam" id="PF01844"/>
    </source>
</evidence>
<evidence type="ECO:0000313" key="8">
    <source>
        <dbReference type="Proteomes" id="UP000255508"/>
    </source>
</evidence>
<comment type="caution">
    <text evidence="7">The sequence shown here is derived from an EMBL/GenBank/DDBJ whole genome shotgun (WGS) entry which is preliminary data.</text>
</comment>
<dbReference type="InterPro" id="IPR002711">
    <property type="entry name" value="HNH"/>
</dbReference>
<feature type="region of interest" description="Disordered" evidence="5">
    <location>
        <begin position="1"/>
        <end position="24"/>
    </location>
</feature>